<accession>A0ABR9SFI6</accession>
<protein>
    <submittedName>
        <fullName evidence="2">Uncharacterized protein</fullName>
    </submittedName>
</protein>
<reference evidence="2 3" key="1">
    <citation type="submission" date="2020-10" db="EMBL/GenBank/DDBJ databases">
        <title>Draft genome of Ramlibacter aquaticus LMG 30558.</title>
        <authorList>
            <person name="Props R."/>
        </authorList>
    </citation>
    <scope>NUCLEOTIDE SEQUENCE [LARGE SCALE GENOMIC DNA]</scope>
    <source>
        <strain evidence="2 3">LMG 30558</strain>
    </source>
</reference>
<dbReference type="Proteomes" id="UP000715965">
    <property type="component" value="Unassembled WGS sequence"/>
</dbReference>
<organism evidence="2 3">
    <name type="scientific">Ramlibacter aquaticus</name>
    <dbReference type="NCBI Taxonomy" id="2780094"/>
    <lineage>
        <taxon>Bacteria</taxon>
        <taxon>Pseudomonadati</taxon>
        <taxon>Pseudomonadota</taxon>
        <taxon>Betaproteobacteria</taxon>
        <taxon>Burkholderiales</taxon>
        <taxon>Comamonadaceae</taxon>
        <taxon>Ramlibacter</taxon>
    </lineage>
</organism>
<dbReference type="RefSeq" id="WP_193780074.1">
    <property type="nucleotide sequence ID" value="NZ_JADDOJ010000024.1"/>
</dbReference>
<comment type="caution">
    <text evidence="2">The sequence shown here is derived from an EMBL/GenBank/DDBJ whole genome shotgun (WGS) entry which is preliminary data.</text>
</comment>
<evidence type="ECO:0000313" key="3">
    <source>
        <dbReference type="Proteomes" id="UP000715965"/>
    </source>
</evidence>
<feature type="region of interest" description="Disordered" evidence="1">
    <location>
        <begin position="287"/>
        <end position="338"/>
    </location>
</feature>
<feature type="compositionally biased region" description="Low complexity" evidence="1">
    <location>
        <begin position="323"/>
        <end position="338"/>
    </location>
</feature>
<evidence type="ECO:0000256" key="1">
    <source>
        <dbReference type="SAM" id="MobiDB-lite"/>
    </source>
</evidence>
<proteinExistence type="predicted"/>
<evidence type="ECO:0000313" key="2">
    <source>
        <dbReference type="EMBL" id="MBE7940532.1"/>
    </source>
</evidence>
<gene>
    <name evidence="2" type="ORF">IM725_08120</name>
</gene>
<name>A0ABR9SFI6_9BURK</name>
<feature type="compositionally biased region" description="Low complexity" evidence="1">
    <location>
        <begin position="287"/>
        <end position="296"/>
    </location>
</feature>
<sequence length="338" mass="36731">MTIELPLLRLGAAGFNAMQRARIADALDDSPGEASTWELGPLEDADAWCFNGARTVKLPEGRVRVAPGLAGERPVEMHLPEVARPLAFSAPMPRGMDALLLFDLDSRDSLHATLARFDDWLTPLRALFCLGAHIAERDSPPAPGVWEIAAGERLLAVVHMHGDAAVLPAIRPQDFEQAVWTRCHGPREAPAGFCRASLSQVMWHYTARTQRDVLPHHYRSRPLYWRRPPRLPQRMLSDEHLKLMRTLIAAPRTFAELDALSGIAPEKLARLLAALYFVGSITSNPRRAAAAQPRHPTVQGGLPEASAPVPPSTGPGTGPGEPGAPADDLTAPAALRPR</sequence>
<keyword evidence="3" id="KW-1185">Reference proteome</keyword>
<dbReference type="EMBL" id="JADDOJ010000024">
    <property type="protein sequence ID" value="MBE7940532.1"/>
    <property type="molecule type" value="Genomic_DNA"/>
</dbReference>